<feature type="chain" id="PRO_5047319096" evidence="9">
    <location>
        <begin position="33"/>
        <end position="658"/>
    </location>
</feature>
<dbReference type="InterPro" id="IPR036852">
    <property type="entry name" value="Peptidase_S8/S53_dom_sf"/>
</dbReference>
<keyword evidence="6" id="KW-0106">Calcium</keyword>
<sequence>MRSSLGRPKVGLTVAVASSLALVALSAPAALADQGPPRVPVDNAQPELAGASVTGTAKADTSIAITVHLKNRNQAALTTLIDELSDPTSANYGKYLSAAQFTSRFGPTAASVKKVENFLDDSGLTVTGVAENSAYIEAKGPVSKVQKAFDTTLKTYKKEKVKFRAASTKPSMPSDLQNVVLGVSGLASVSDLMKPASTSTAPPSDAFVNATPCSSYYGQKTASTLPSAYGKKQPYAPCGYVPDQLQGAYGVDSSIAKGLNGKGVTVAITDAYASPTARSDANTYATRHGQKALTKSQYTEVLPSSYRYGYDDAVNGDQCGEQGWYGEQTLDIEAVHATAPGANIKYVASPSCDNTDFVKTLIKVVSGHLADIVTNSWGGVDESNGSDLLDQVYEATFEQAAAQGIGFYFSSGDSGDGASGNDGTPTTQAPANSPYVTAVGGTSLAVNKRDNRSWETGWSTARSALSADGKSWDPTPPGTYQYGAGGGTSRVFAQPKYQKGVVPKDLATRYSSTPARVVPDVSALGDPNTGMLVGQTQTFPDGTVKYSEYRIGGTSLASPLFAGVMAIADQAAGRPHGFANPALYRLYGSRALYDPKPKSDLGVVRNDYVNGVDATDGTTITLRSIDVTTGTILRTRRGYDDITGIGSPNGTSFIRRLS</sequence>
<keyword evidence="3" id="KW-0479">Metal-binding</keyword>
<gene>
    <name evidence="11" type="ORF">GCM10022223_42690</name>
</gene>
<keyword evidence="4" id="KW-0378">Hydrolase</keyword>
<keyword evidence="2" id="KW-0645">Protease</keyword>
<dbReference type="SUPFAM" id="SSF54897">
    <property type="entry name" value="Protease propeptides/inhibitors"/>
    <property type="match status" value="1"/>
</dbReference>
<proteinExistence type="predicted"/>
<feature type="region of interest" description="Disordered" evidence="8">
    <location>
        <begin position="413"/>
        <end position="435"/>
    </location>
</feature>
<dbReference type="SUPFAM" id="SSF52743">
    <property type="entry name" value="Subtilisin-like"/>
    <property type="match status" value="1"/>
</dbReference>
<feature type="signal peptide" evidence="9">
    <location>
        <begin position="1"/>
        <end position="32"/>
    </location>
</feature>
<dbReference type="SMART" id="SM00944">
    <property type="entry name" value="Pro-kuma_activ"/>
    <property type="match status" value="1"/>
</dbReference>
<evidence type="ECO:0000313" key="11">
    <source>
        <dbReference type="EMBL" id="GAA3621273.1"/>
    </source>
</evidence>
<dbReference type="Proteomes" id="UP001501074">
    <property type="component" value="Unassembled WGS sequence"/>
</dbReference>
<evidence type="ECO:0000256" key="7">
    <source>
        <dbReference type="ARBA" id="ARBA00023145"/>
    </source>
</evidence>
<dbReference type="Pfam" id="PF09286">
    <property type="entry name" value="Pro-kuma_activ"/>
    <property type="match status" value="1"/>
</dbReference>
<evidence type="ECO:0000256" key="5">
    <source>
        <dbReference type="ARBA" id="ARBA00022825"/>
    </source>
</evidence>
<evidence type="ECO:0000256" key="2">
    <source>
        <dbReference type="ARBA" id="ARBA00022670"/>
    </source>
</evidence>
<keyword evidence="7" id="KW-0865">Zymogen</keyword>
<accession>A0ABP6ZX50</accession>
<reference evidence="12" key="1">
    <citation type="journal article" date="2019" name="Int. J. Syst. Evol. Microbiol.">
        <title>The Global Catalogue of Microorganisms (GCM) 10K type strain sequencing project: providing services to taxonomists for standard genome sequencing and annotation.</title>
        <authorList>
            <consortium name="The Broad Institute Genomics Platform"/>
            <consortium name="The Broad Institute Genome Sequencing Center for Infectious Disease"/>
            <person name="Wu L."/>
            <person name="Ma J."/>
        </authorList>
    </citation>
    <scope>NUCLEOTIDE SEQUENCE [LARGE SCALE GENOMIC DNA]</scope>
    <source>
        <strain evidence="12">JCM 16902</strain>
    </source>
</reference>
<dbReference type="PANTHER" id="PTHR14218">
    <property type="entry name" value="PROTEASE S8 TRIPEPTIDYL PEPTIDASE I CLN2"/>
    <property type="match status" value="1"/>
</dbReference>
<evidence type="ECO:0000313" key="12">
    <source>
        <dbReference type="Proteomes" id="UP001501074"/>
    </source>
</evidence>
<evidence type="ECO:0000256" key="1">
    <source>
        <dbReference type="ARBA" id="ARBA00001913"/>
    </source>
</evidence>
<feature type="domain" description="Peptidase S53" evidence="10">
    <location>
        <begin position="239"/>
        <end position="658"/>
    </location>
</feature>
<feature type="compositionally biased region" description="Polar residues" evidence="8">
    <location>
        <begin position="424"/>
        <end position="435"/>
    </location>
</feature>
<dbReference type="CDD" id="cd04056">
    <property type="entry name" value="Peptidases_S53"/>
    <property type="match status" value="1"/>
</dbReference>
<evidence type="ECO:0000256" key="6">
    <source>
        <dbReference type="ARBA" id="ARBA00022837"/>
    </source>
</evidence>
<evidence type="ECO:0000259" key="10">
    <source>
        <dbReference type="PROSITE" id="PS51695"/>
    </source>
</evidence>
<comment type="cofactor">
    <cofactor evidence="1">
        <name>Ca(2+)</name>
        <dbReference type="ChEBI" id="CHEBI:29108"/>
    </cofactor>
</comment>
<evidence type="ECO:0000256" key="3">
    <source>
        <dbReference type="ARBA" id="ARBA00022723"/>
    </source>
</evidence>
<dbReference type="PROSITE" id="PS51695">
    <property type="entry name" value="SEDOLISIN"/>
    <property type="match status" value="1"/>
</dbReference>
<dbReference type="CDD" id="cd11377">
    <property type="entry name" value="Pro-peptidase_S53"/>
    <property type="match status" value="1"/>
</dbReference>
<comment type="caution">
    <text evidence="11">The sequence shown here is derived from an EMBL/GenBank/DDBJ whole genome shotgun (WGS) entry which is preliminary data.</text>
</comment>
<evidence type="ECO:0000256" key="9">
    <source>
        <dbReference type="SAM" id="SignalP"/>
    </source>
</evidence>
<dbReference type="PANTHER" id="PTHR14218:SF15">
    <property type="entry name" value="TRIPEPTIDYL-PEPTIDASE 1"/>
    <property type="match status" value="1"/>
</dbReference>
<dbReference type="InterPro" id="IPR015366">
    <property type="entry name" value="S53_propep"/>
</dbReference>
<keyword evidence="12" id="KW-1185">Reference proteome</keyword>
<dbReference type="EMBL" id="BAAAZO010000008">
    <property type="protein sequence ID" value="GAA3621273.1"/>
    <property type="molecule type" value="Genomic_DNA"/>
</dbReference>
<organism evidence="11 12">
    <name type="scientific">Kineosporia mesophila</name>
    <dbReference type="NCBI Taxonomy" id="566012"/>
    <lineage>
        <taxon>Bacteria</taxon>
        <taxon>Bacillati</taxon>
        <taxon>Actinomycetota</taxon>
        <taxon>Actinomycetes</taxon>
        <taxon>Kineosporiales</taxon>
        <taxon>Kineosporiaceae</taxon>
        <taxon>Kineosporia</taxon>
    </lineage>
</organism>
<protein>
    <submittedName>
        <fullName evidence="11">S53 family peptidase</fullName>
    </submittedName>
</protein>
<dbReference type="InterPro" id="IPR023828">
    <property type="entry name" value="Peptidase_S8_Ser-AS"/>
</dbReference>
<dbReference type="InterPro" id="IPR050819">
    <property type="entry name" value="Tripeptidyl-peptidase_I"/>
</dbReference>
<dbReference type="Gene3D" id="3.40.50.200">
    <property type="entry name" value="Peptidase S8/S53 domain"/>
    <property type="match status" value="1"/>
</dbReference>
<evidence type="ECO:0000256" key="4">
    <source>
        <dbReference type="ARBA" id="ARBA00022801"/>
    </source>
</evidence>
<evidence type="ECO:0000256" key="8">
    <source>
        <dbReference type="SAM" id="MobiDB-lite"/>
    </source>
</evidence>
<name>A0ABP6ZX50_9ACTN</name>
<dbReference type="Pfam" id="PF00082">
    <property type="entry name" value="Peptidase_S8"/>
    <property type="match status" value="1"/>
</dbReference>
<dbReference type="InterPro" id="IPR000209">
    <property type="entry name" value="Peptidase_S8/S53_dom"/>
</dbReference>
<keyword evidence="9" id="KW-0732">Signal</keyword>
<dbReference type="InterPro" id="IPR030400">
    <property type="entry name" value="Sedolisin_dom"/>
</dbReference>
<dbReference type="PROSITE" id="PS00138">
    <property type="entry name" value="SUBTILASE_SER"/>
    <property type="match status" value="1"/>
</dbReference>
<keyword evidence="5" id="KW-0720">Serine protease</keyword>